<dbReference type="STRING" id="1190417.SAMN05660690_1690"/>
<dbReference type="SUPFAM" id="SSF109854">
    <property type="entry name" value="DinB/YfiT-like putative metalloenzymes"/>
    <property type="match status" value="1"/>
</dbReference>
<name>A0A1G6M576_9ACTN</name>
<dbReference type="Gene3D" id="1.20.120.450">
    <property type="entry name" value="dinb family like domain"/>
    <property type="match status" value="1"/>
</dbReference>
<accession>A0A1G6M576</accession>
<dbReference type="AlphaFoldDB" id="A0A1G6M576"/>
<dbReference type="InterPro" id="IPR034660">
    <property type="entry name" value="DinB/YfiT-like"/>
</dbReference>
<dbReference type="GO" id="GO:0046872">
    <property type="term" value="F:metal ion binding"/>
    <property type="evidence" value="ECO:0007669"/>
    <property type="project" value="InterPro"/>
</dbReference>
<proteinExistence type="predicted"/>
<dbReference type="Pfam" id="PF11716">
    <property type="entry name" value="MDMPI_N"/>
    <property type="match status" value="1"/>
</dbReference>
<keyword evidence="3" id="KW-1185">Reference proteome</keyword>
<dbReference type="OrthoDB" id="3781681at2"/>
<dbReference type="InterPro" id="IPR024344">
    <property type="entry name" value="MDMPI_metal-binding"/>
</dbReference>
<dbReference type="Proteomes" id="UP000199416">
    <property type="component" value="Unassembled WGS sequence"/>
</dbReference>
<dbReference type="GO" id="GO:0016853">
    <property type="term" value="F:isomerase activity"/>
    <property type="evidence" value="ECO:0007669"/>
    <property type="project" value="UniProtKB-KW"/>
</dbReference>
<dbReference type="EMBL" id="FMZF01000002">
    <property type="protein sequence ID" value="SDC50649.1"/>
    <property type="molecule type" value="Genomic_DNA"/>
</dbReference>
<evidence type="ECO:0000259" key="1">
    <source>
        <dbReference type="Pfam" id="PF11716"/>
    </source>
</evidence>
<protein>
    <submittedName>
        <fullName evidence="2">Mycothiol maleylpyruvate isomerase N-terminal domain-containing protein</fullName>
    </submittedName>
</protein>
<reference evidence="3" key="1">
    <citation type="submission" date="2016-10" db="EMBL/GenBank/DDBJ databases">
        <authorList>
            <person name="Varghese N."/>
            <person name="Submissions S."/>
        </authorList>
    </citation>
    <scope>NUCLEOTIDE SEQUENCE [LARGE SCALE GENOMIC DNA]</scope>
    <source>
        <strain evidence="3">DSM 45421</strain>
    </source>
</reference>
<gene>
    <name evidence="2" type="ORF">SAMN05660690_1690</name>
</gene>
<organism evidence="2 3">
    <name type="scientific">Geodermatophilus telluris</name>
    <dbReference type="NCBI Taxonomy" id="1190417"/>
    <lineage>
        <taxon>Bacteria</taxon>
        <taxon>Bacillati</taxon>
        <taxon>Actinomycetota</taxon>
        <taxon>Actinomycetes</taxon>
        <taxon>Geodermatophilales</taxon>
        <taxon>Geodermatophilaceae</taxon>
        <taxon>Geodermatophilus</taxon>
    </lineage>
</organism>
<evidence type="ECO:0000313" key="3">
    <source>
        <dbReference type="Proteomes" id="UP000199416"/>
    </source>
</evidence>
<keyword evidence="2" id="KW-0670">Pyruvate</keyword>
<dbReference type="RefSeq" id="WP_091365049.1">
    <property type="nucleotide sequence ID" value="NZ_FMZF01000002.1"/>
</dbReference>
<evidence type="ECO:0000313" key="2">
    <source>
        <dbReference type="EMBL" id="SDC50649.1"/>
    </source>
</evidence>
<sequence>MSPELLRSTYGALSATVSDLAPEEGWQPSGCAGWAVLDLTLHLVDDARRGLVALATPAGGPPTTDAVAYWRSWRPTAGQDADTAWRTRVRASATTGLPELAPVYAELVAAVGVAAGRTRPDELLGTQGWVLPAGDLCSTLAVEAAVHHLDLVAHLDRPGPPAAALAEVRRVLEGLLGAPLPAGWDDVTAARRGTGREPLTDADRAALGQVAARFPLFG</sequence>
<keyword evidence="2" id="KW-0413">Isomerase</keyword>
<feature type="domain" description="Mycothiol-dependent maleylpyruvate isomerase metal-binding" evidence="1">
    <location>
        <begin position="12"/>
        <end position="151"/>
    </location>
</feature>